<dbReference type="Pfam" id="PF12156">
    <property type="entry name" value="ATPase-cat_bd"/>
    <property type="match status" value="1"/>
</dbReference>
<dbReference type="PANTHER" id="PTHR43520">
    <property type="entry name" value="ATP7, ISOFORM B"/>
    <property type="match status" value="1"/>
</dbReference>
<dbReference type="InterPro" id="IPR023214">
    <property type="entry name" value="HAD_sf"/>
</dbReference>
<evidence type="ECO:0000259" key="16">
    <source>
        <dbReference type="PROSITE" id="PS50846"/>
    </source>
</evidence>
<evidence type="ECO:0000256" key="2">
    <source>
        <dbReference type="ARBA" id="ARBA00006024"/>
    </source>
</evidence>
<dbReference type="InterPro" id="IPR021993">
    <property type="entry name" value="ATPase-cat-bd"/>
</dbReference>
<dbReference type="GO" id="GO:0005524">
    <property type="term" value="F:ATP binding"/>
    <property type="evidence" value="ECO:0007669"/>
    <property type="project" value="UniProtKB-UniRule"/>
</dbReference>
<reference evidence="17 18" key="1">
    <citation type="submission" date="2019-02" db="EMBL/GenBank/DDBJ databases">
        <title>Deep-cultivation of Planctomycetes and their phenomic and genomic characterization uncovers novel biology.</title>
        <authorList>
            <person name="Wiegand S."/>
            <person name="Jogler M."/>
            <person name="Boedeker C."/>
            <person name="Pinto D."/>
            <person name="Vollmers J."/>
            <person name="Rivas-Marin E."/>
            <person name="Kohn T."/>
            <person name="Peeters S.H."/>
            <person name="Heuer A."/>
            <person name="Rast P."/>
            <person name="Oberbeckmann S."/>
            <person name="Bunk B."/>
            <person name="Jeske O."/>
            <person name="Meyerdierks A."/>
            <person name="Storesund J.E."/>
            <person name="Kallscheuer N."/>
            <person name="Luecker S."/>
            <person name="Lage O.M."/>
            <person name="Pohl T."/>
            <person name="Merkel B.J."/>
            <person name="Hornburger P."/>
            <person name="Mueller R.-W."/>
            <person name="Bruemmer F."/>
            <person name="Labrenz M."/>
            <person name="Spormann A.M."/>
            <person name="Op Den Camp H."/>
            <person name="Overmann J."/>
            <person name="Amann R."/>
            <person name="Jetten M.S.M."/>
            <person name="Mascher T."/>
            <person name="Medema M.H."/>
            <person name="Devos D.P."/>
            <person name="Kaster A.-K."/>
            <person name="Ovreas L."/>
            <person name="Rohde M."/>
            <person name="Galperin M.Y."/>
            <person name="Jogler C."/>
        </authorList>
    </citation>
    <scope>NUCLEOTIDE SEQUENCE [LARGE SCALE GENOMIC DNA]</scope>
    <source>
        <strain evidence="17 18">V7</strain>
    </source>
</reference>
<dbReference type="InterPro" id="IPR006121">
    <property type="entry name" value="HMA_dom"/>
</dbReference>
<dbReference type="GO" id="GO:0016887">
    <property type="term" value="F:ATP hydrolysis activity"/>
    <property type="evidence" value="ECO:0007669"/>
    <property type="project" value="InterPro"/>
</dbReference>
<dbReference type="PROSITE" id="PS01229">
    <property type="entry name" value="COF_2"/>
    <property type="match status" value="1"/>
</dbReference>
<dbReference type="PROSITE" id="PS00154">
    <property type="entry name" value="ATPASE_E1_E2"/>
    <property type="match status" value="1"/>
</dbReference>
<dbReference type="InterPro" id="IPR036163">
    <property type="entry name" value="HMA_dom_sf"/>
</dbReference>
<evidence type="ECO:0000313" key="17">
    <source>
        <dbReference type="EMBL" id="TWU65319.1"/>
    </source>
</evidence>
<feature type="transmembrane region" description="Helical" evidence="15">
    <location>
        <begin position="778"/>
        <end position="795"/>
    </location>
</feature>
<keyword evidence="9 15" id="KW-0067">ATP-binding</keyword>
<keyword evidence="6 15" id="KW-0812">Transmembrane</keyword>
<evidence type="ECO:0000256" key="4">
    <source>
        <dbReference type="ARBA" id="ARBA00022475"/>
    </source>
</evidence>
<dbReference type="RefSeq" id="WP_146411161.1">
    <property type="nucleotide sequence ID" value="NZ_SJPZ01000001.1"/>
</dbReference>
<dbReference type="GO" id="GO:0005507">
    <property type="term" value="F:copper ion binding"/>
    <property type="evidence" value="ECO:0007669"/>
    <property type="project" value="TreeGrafter"/>
</dbReference>
<dbReference type="PROSITE" id="PS50846">
    <property type="entry name" value="HMA_2"/>
    <property type="match status" value="1"/>
</dbReference>
<evidence type="ECO:0000256" key="11">
    <source>
        <dbReference type="ARBA" id="ARBA00022967"/>
    </source>
</evidence>
<dbReference type="NCBIfam" id="TIGR01494">
    <property type="entry name" value="ATPase_P-type"/>
    <property type="match status" value="1"/>
</dbReference>
<dbReference type="InterPro" id="IPR008250">
    <property type="entry name" value="ATPase_P-typ_transduc_dom_A_sf"/>
</dbReference>
<dbReference type="EMBL" id="SJPZ01000001">
    <property type="protein sequence ID" value="TWU65319.1"/>
    <property type="molecule type" value="Genomic_DNA"/>
</dbReference>
<protein>
    <submittedName>
        <fullName evidence="17">Copper-exporting P-type ATPase A</fullName>
    </submittedName>
</protein>
<keyword evidence="10" id="KW-0460">Magnesium</keyword>
<dbReference type="GO" id="GO:0043682">
    <property type="term" value="F:P-type divalent copper transporter activity"/>
    <property type="evidence" value="ECO:0007669"/>
    <property type="project" value="TreeGrafter"/>
</dbReference>
<dbReference type="Pfam" id="PF00403">
    <property type="entry name" value="HMA"/>
    <property type="match status" value="1"/>
</dbReference>
<dbReference type="SUPFAM" id="SSF81665">
    <property type="entry name" value="Calcium ATPase, transmembrane domain M"/>
    <property type="match status" value="1"/>
</dbReference>
<evidence type="ECO:0000256" key="13">
    <source>
        <dbReference type="ARBA" id="ARBA00023065"/>
    </source>
</evidence>
<name>A0A5C6FQZ8_9PLAN</name>
<dbReference type="InterPro" id="IPR036412">
    <property type="entry name" value="HAD-like_sf"/>
</dbReference>
<evidence type="ECO:0000256" key="14">
    <source>
        <dbReference type="ARBA" id="ARBA00023136"/>
    </source>
</evidence>
<evidence type="ECO:0000256" key="6">
    <source>
        <dbReference type="ARBA" id="ARBA00022692"/>
    </source>
</evidence>
<evidence type="ECO:0000256" key="10">
    <source>
        <dbReference type="ARBA" id="ARBA00022842"/>
    </source>
</evidence>
<comment type="caution">
    <text evidence="17">The sequence shown here is derived from an EMBL/GenBank/DDBJ whole genome shotgun (WGS) entry which is preliminary data.</text>
</comment>
<dbReference type="SFLD" id="SFLDG00002">
    <property type="entry name" value="C1.7:_P-type_atpase_like"/>
    <property type="match status" value="1"/>
</dbReference>
<dbReference type="PRINTS" id="PR00119">
    <property type="entry name" value="CATATPASE"/>
</dbReference>
<dbReference type="NCBIfam" id="TIGR01511">
    <property type="entry name" value="ATPase-IB1_Cu"/>
    <property type="match status" value="1"/>
</dbReference>
<evidence type="ECO:0000256" key="1">
    <source>
        <dbReference type="ARBA" id="ARBA00004651"/>
    </source>
</evidence>
<accession>A0A5C6FQZ8</accession>
<feature type="transmembrane region" description="Helical" evidence="15">
    <location>
        <begin position="227"/>
        <end position="248"/>
    </location>
</feature>
<organism evidence="17 18">
    <name type="scientific">Crateriforma conspicua</name>
    <dbReference type="NCBI Taxonomy" id="2527996"/>
    <lineage>
        <taxon>Bacteria</taxon>
        <taxon>Pseudomonadati</taxon>
        <taxon>Planctomycetota</taxon>
        <taxon>Planctomycetia</taxon>
        <taxon>Planctomycetales</taxon>
        <taxon>Planctomycetaceae</taxon>
        <taxon>Crateriforma</taxon>
    </lineage>
</organism>
<sequence length="834" mass="88403">MSTIISQSGDATGAADRDASADSQCIHCGLTTRRPADANGNVFCCHGCQGAYELIQSWGLDQYYELRDVDGDAPWEPESVDYSDLDDPRLMGRSAPLVVDSDDQVPLLKCKLAVDGLHCAACVWLLERAPERVPGWVRSGVNYHQQTIEVVFDPSCQKLSHIADRVSKLGYHLSPLSDADDDRNLRESHAQLIDLAVAGFCAANAMWVAIALYAGSFTGIADSHQQILRFAGVGLGVVAVIFPGRVFFQSAWASLRTRTPHMDLPVAVGLAAGLLASLHGLFDSQRDVYFDSIACLVFFLLAGRWLQSRQQRRAGDEVAGLIRMSPVAVNRIDPDGVAQRVPLSEVMVGDRVRVDAGESVPVDGQVVQGTSTLDRSLLTGESVPVPVDEGDHVEAGTENVQGALTIQATAVGGDTRLAAITDAVADAAAARTPIVQLANRIGGWFVIIVLMLAMITGVYWVMHDSTQAVSNVVALLIVACPCALALATPLAVAVAVGRLAKQKVLVRAGDCLERLAKPGTIFFDKTGTLTEGRMKVTHWYGSDRDWNAVRAIQRHVHHPIAAAVQRGRPGAIVTDESIDGFIAHVNHRPGLGVTARDGSHDYMIGNRRLVQFQNGHSSQGCVDEIESSGSTPIFVARDGDIVAVMGIADQIRQESPAVLAKLQRLGWQVGILSGDDAATVARVASTLGIANEKALGGLLPEDKLAAVESAKQNSPVVMVGDGLNDAVALAAADVGVALRGGASASLTAAPVMIGDGSLMGVVRLMDGSQKTRHSIRRNFAVSIGYNLLAVALSMAGLVTPLLAALLMPLSSLSVIALTLSQRKSDETNNEVCPQ</sequence>
<evidence type="ECO:0000256" key="12">
    <source>
        <dbReference type="ARBA" id="ARBA00022989"/>
    </source>
</evidence>
<keyword evidence="14 15" id="KW-0472">Membrane</keyword>
<dbReference type="InterPro" id="IPR044492">
    <property type="entry name" value="P_typ_ATPase_HD_dom"/>
</dbReference>
<dbReference type="InterPro" id="IPR023298">
    <property type="entry name" value="ATPase_P-typ_TM_dom_sf"/>
</dbReference>
<dbReference type="CDD" id="cd00371">
    <property type="entry name" value="HMA"/>
    <property type="match status" value="1"/>
</dbReference>
<evidence type="ECO:0000256" key="9">
    <source>
        <dbReference type="ARBA" id="ARBA00022840"/>
    </source>
</evidence>
<keyword evidence="7 15" id="KW-0479">Metal-binding</keyword>
<keyword evidence="12 15" id="KW-1133">Transmembrane helix</keyword>
<dbReference type="NCBIfam" id="TIGR01525">
    <property type="entry name" value="ATPase-IB_hvy"/>
    <property type="match status" value="1"/>
</dbReference>
<dbReference type="SFLD" id="SFLDS00003">
    <property type="entry name" value="Haloacid_Dehalogenase"/>
    <property type="match status" value="1"/>
</dbReference>
<dbReference type="InterPro" id="IPR027256">
    <property type="entry name" value="P-typ_ATPase_IB"/>
</dbReference>
<feature type="domain" description="HMA" evidence="16">
    <location>
        <begin position="108"/>
        <end position="174"/>
    </location>
</feature>
<feature type="transmembrane region" description="Helical" evidence="15">
    <location>
        <begin position="473"/>
        <end position="497"/>
    </location>
</feature>
<dbReference type="PANTHER" id="PTHR43520:SF5">
    <property type="entry name" value="CATION-TRANSPORTING P-TYPE ATPASE-RELATED"/>
    <property type="match status" value="1"/>
</dbReference>
<keyword evidence="4 15" id="KW-1003">Cell membrane</keyword>
<evidence type="ECO:0000256" key="8">
    <source>
        <dbReference type="ARBA" id="ARBA00022741"/>
    </source>
</evidence>
<evidence type="ECO:0000256" key="7">
    <source>
        <dbReference type="ARBA" id="ARBA00022723"/>
    </source>
</evidence>
<dbReference type="Gene3D" id="3.40.50.1000">
    <property type="entry name" value="HAD superfamily/HAD-like"/>
    <property type="match status" value="1"/>
</dbReference>
<evidence type="ECO:0000256" key="5">
    <source>
        <dbReference type="ARBA" id="ARBA00022553"/>
    </source>
</evidence>
<keyword evidence="13" id="KW-0406">Ion transport</keyword>
<proteinExistence type="inferred from homology"/>
<dbReference type="Gene3D" id="3.30.70.100">
    <property type="match status" value="1"/>
</dbReference>
<dbReference type="GO" id="GO:0055070">
    <property type="term" value="P:copper ion homeostasis"/>
    <property type="evidence" value="ECO:0007669"/>
    <property type="project" value="TreeGrafter"/>
</dbReference>
<dbReference type="InterPro" id="IPR001757">
    <property type="entry name" value="P_typ_ATPase"/>
</dbReference>
<keyword evidence="11" id="KW-1278">Translocase</keyword>
<dbReference type="Proteomes" id="UP000316476">
    <property type="component" value="Unassembled WGS sequence"/>
</dbReference>
<keyword evidence="8 15" id="KW-0547">Nucleotide-binding</keyword>
<dbReference type="Pfam" id="PF00702">
    <property type="entry name" value="Hydrolase"/>
    <property type="match status" value="1"/>
</dbReference>
<dbReference type="SUPFAM" id="SSF81660">
    <property type="entry name" value="Metal cation-transporting ATPase, ATP-binding domain N"/>
    <property type="match status" value="1"/>
</dbReference>
<evidence type="ECO:0000256" key="3">
    <source>
        <dbReference type="ARBA" id="ARBA00022448"/>
    </source>
</evidence>
<dbReference type="InterPro" id="IPR059000">
    <property type="entry name" value="ATPase_P-type_domA"/>
</dbReference>
<keyword evidence="3" id="KW-0813">Transport</keyword>
<dbReference type="SUPFAM" id="SSF56784">
    <property type="entry name" value="HAD-like"/>
    <property type="match status" value="1"/>
</dbReference>
<evidence type="ECO:0000256" key="15">
    <source>
        <dbReference type="RuleBase" id="RU362081"/>
    </source>
</evidence>
<dbReference type="Gene3D" id="2.70.150.10">
    <property type="entry name" value="Calcium-transporting ATPase, cytoplasmic transduction domain A"/>
    <property type="match status" value="1"/>
</dbReference>
<dbReference type="InterPro" id="IPR023299">
    <property type="entry name" value="ATPase_P-typ_cyto_dom_N"/>
</dbReference>
<feature type="transmembrane region" description="Helical" evidence="15">
    <location>
        <begin position="288"/>
        <end position="306"/>
    </location>
</feature>
<keyword evidence="5" id="KW-0597">Phosphoprotein</keyword>
<comment type="similarity">
    <text evidence="2 15">Belongs to the cation transport ATPase (P-type) (TC 3.A.3) family. Type IB subfamily.</text>
</comment>
<feature type="transmembrane region" description="Helical" evidence="15">
    <location>
        <begin position="441"/>
        <end position="461"/>
    </location>
</feature>
<dbReference type="SUPFAM" id="SSF81653">
    <property type="entry name" value="Calcium ATPase, transduction domain A"/>
    <property type="match status" value="1"/>
</dbReference>
<dbReference type="OrthoDB" id="211392at2"/>
<dbReference type="Gene3D" id="3.40.1110.10">
    <property type="entry name" value="Calcium-transporting ATPase, cytoplasmic domain N"/>
    <property type="match status" value="1"/>
</dbReference>
<dbReference type="SFLD" id="SFLDF00027">
    <property type="entry name" value="p-type_atpase"/>
    <property type="match status" value="1"/>
</dbReference>
<gene>
    <name evidence="17" type="primary">copA</name>
    <name evidence="17" type="ORF">V7x_08650</name>
</gene>
<dbReference type="Pfam" id="PF00122">
    <property type="entry name" value="E1-E2_ATPase"/>
    <property type="match status" value="1"/>
</dbReference>
<dbReference type="AlphaFoldDB" id="A0A5C6FQZ8"/>
<dbReference type="GO" id="GO:0005886">
    <property type="term" value="C:plasma membrane"/>
    <property type="evidence" value="ECO:0007669"/>
    <property type="project" value="UniProtKB-SubCell"/>
</dbReference>
<dbReference type="InterPro" id="IPR018303">
    <property type="entry name" value="ATPase_P-typ_P_site"/>
</dbReference>
<feature type="transmembrane region" description="Helical" evidence="15">
    <location>
        <begin position="192"/>
        <end position="215"/>
    </location>
</feature>
<comment type="subcellular location">
    <subcellularLocation>
        <location evidence="1">Cell membrane</location>
        <topology evidence="1">Multi-pass membrane protein</topology>
    </subcellularLocation>
</comment>
<dbReference type="SUPFAM" id="SSF55008">
    <property type="entry name" value="HMA, heavy metal-associated domain"/>
    <property type="match status" value="1"/>
</dbReference>
<evidence type="ECO:0000313" key="18">
    <source>
        <dbReference type="Proteomes" id="UP000316476"/>
    </source>
</evidence>